<organism evidence="11 12">
    <name type="scientific">Anaerosphaera aminiphila DSM 21120</name>
    <dbReference type="NCBI Taxonomy" id="1120995"/>
    <lineage>
        <taxon>Bacteria</taxon>
        <taxon>Bacillati</taxon>
        <taxon>Bacillota</taxon>
        <taxon>Tissierellia</taxon>
        <taxon>Tissierellales</taxon>
        <taxon>Peptoniphilaceae</taxon>
        <taxon>Anaerosphaera</taxon>
    </lineage>
</organism>
<evidence type="ECO:0000256" key="6">
    <source>
        <dbReference type="ARBA" id="ARBA00022723"/>
    </source>
</evidence>
<dbReference type="Gene3D" id="3.40.50.300">
    <property type="entry name" value="P-loop containing nucleotide triphosphate hydrolases"/>
    <property type="match status" value="1"/>
</dbReference>
<keyword evidence="7" id="KW-0547">Nucleotide-binding</keyword>
<keyword evidence="8" id="KW-0067">ATP-binding</keyword>
<accession>A0A1M5TTH5</accession>
<evidence type="ECO:0000313" key="12">
    <source>
        <dbReference type="Proteomes" id="UP000184032"/>
    </source>
</evidence>
<dbReference type="NCBIfam" id="TIGR00150">
    <property type="entry name" value="T6A_YjeE"/>
    <property type="match status" value="1"/>
</dbReference>
<dbReference type="PANTHER" id="PTHR33540:SF2">
    <property type="entry name" value="TRNA THREONYLCARBAMOYLADENOSINE BIOSYNTHESIS PROTEIN TSAE"/>
    <property type="match status" value="1"/>
</dbReference>
<evidence type="ECO:0000256" key="7">
    <source>
        <dbReference type="ARBA" id="ARBA00022741"/>
    </source>
</evidence>
<keyword evidence="6" id="KW-0479">Metal-binding</keyword>
<dbReference type="STRING" id="1120995.SAMN02745245_01551"/>
<dbReference type="InterPro" id="IPR027417">
    <property type="entry name" value="P-loop_NTPase"/>
</dbReference>
<dbReference type="OrthoDB" id="9815896at2"/>
<dbReference type="GO" id="GO:0005737">
    <property type="term" value="C:cytoplasm"/>
    <property type="evidence" value="ECO:0007669"/>
    <property type="project" value="UniProtKB-SubCell"/>
</dbReference>
<dbReference type="GO" id="GO:0005524">
    <property type="term" value="F:ATP binding"/>
    <property type="evidence" value="ECO:0007669"/>
    <property type="project" value="UniProtKB-KW"/>
</dbReference>
<dbReference type="PANTHER" id="PTHR33540">
    <property type="entry name" value="TRNA THREONYLCARBAMOYLADENOSINE BIOSYNTHESIS PROTEIN TSAE"/>
    <property type="match status" value="1"/>
</dbReference>
<comment type="similarity">
    <text evidence="2">Belongs to the TsaE family.</text>
</comment>
<reference evidence="12" key="1">
    <citation type="submission" date="2016-11" db="EMBL/GenBank/DDBJ databases">
        <authorList>
            <person name="Varghese N."/>
            <person name="Submissions S."/>
        </authorList>
    </citation>
    <scope>NUCLEOTIDE SEQUENCE [LARGE SCALE GENOMIC DNA]</scope>
    <source>
        <strain evidence="12">DSM 21120</strain>
    </source>
</reference>
<evidence type="ECO:0000256" key="8">
    <source>
        <dbReference type="ARBA" id="ARBA00022840"/>
    </source>
</evidence>
<dbReference type="InterPro" id="IPR003442">
    <property type="entry name" value="T6A_TsaE"/>
</dbReference>
<keyword evidence="5" id="KW-0819">tRNA processing</keyword>
<evidence type="ECO:0000256" key="2">
    <source>
        <dbReference type="ARBA" id="ARBA00007599"/>
    </source>
</evidence>
<evidence type="ECO:0000256" key="9">
    <source>
        <dbReference type="ARBA" id="ARBA00022842"/>
    </source>
</evidence>
<dbReference type="AlphaFoldDB" id="A0A1M5TTH5"/>
<evidence type="ECO:0000313" key="11">
    <source>
        <dbReference type="EMBL" id="SHH53703.1"/>
    </source>
</evidence>
<keyword evidence="12" id="KW-1185">Reference proteome</keyword>
<evidence type="ECO:0000256" key="3">
    <source>
        <dbReference type="ARBA" id="ARBA00019010"/>
    </source>
</evidence>
<dbReference type="Pfam" id="PF02367">
    <property type="entry name" value="TsaE"/>
    <property type="match status" value="1"/>
</dbReference>
<evidence type="ECO:0000256" key="1">
    <source>
        <dbReference type="ARBA" id="ARBA00004496"/>
    </source>
</evidence>
<evidence type="ECO:0000256" key="4">
    <source>
        <dbReference type="ARBA" id="ARBA00022490"/>
    </source>
</evidence>
<evidence type="ECO:0000256" key="5">
    <source>
        <dbReference type="ARBA" id="ARBA00022694"/>
    </source>
</evidence>
<sequence>MKIHLKDVEETENFGLALGKLLKPGDVICLNGDLGAGKTTLTKSIGKGMGIEDYITSPTFAIINEYYGDINLYHFDTYRLETDEDVFYLGFDEYFYGNGVCIIEWADKIKNALPEDYLELNITRRGELEREIEVVAVGERSEKLLEELK</sequence>
<gene>
    <name evidence="11" type="ORF">SAMN02745245_01551</name>
</gene>
<keyword evidence="9" id="KW-0460">Magnesium</keyword>
<name>A0A1M5TTH5_9FIRM</name>
<proteinExistence type="inferred from homology"/>
<dbReference type="Proteomes" id="UP000184032">
    <property type="component" value="Unassembled WGS sequence"/>
</dbReference>
<protein>
    <recommendedName>
        <fullName evidence="3">tRNA threonylcarbamoyladenosine biosynthesis protein TsaE</fullName>
    </recommendedName>
    <alternativeName>
        <fullName evidence="10">t(6)A37 threonylcarbamoyladenosine biosynthesis protein TsaE</fullName>
    </alternativeName>
</protein>
<dbReference type="SUPFAM" id="SSF52540">
    <property type="entry name" value="P-loop containing nucleoside triphosphate hydrolases"/>
    <property type="match status" value="1"/>
</dbReference>
<dbReference type="EMBL" id="FQXI01000012">
    <property type="protein sequence ID" value="SHH53703.1"/>
    <property type="molecule type" value="Genomic_DNA"/>
</dbReference>
<dbReference type="RefSeq" id="WP_073185141.1">
    <property type="nucleotide sequence ID" value="NZ_FQXI01000012.1"/>
</dbReference>
<dbReference type="GO" id="GO:0046872">
    <property type="term" value="F:metal ion binding"/>
    <property type="evidence" value="ECO:0007669"/>
    <property type="project" value="UniProtKB-KW"/>
</dbReference>
<comment type="subcellular location">
    <subcellularLocation>
        <location evidence="1">Cytoplasm</location>
    </subcellularLocation>
</comment>
<evidence type="ECO:0000256" key="10">
    <source>
        <dbReference type="ARBA" id="ARBA00032441"/>
    </source>
</evidence>
<dbReference type="GO" id="GO:0002949">
    <property type="term" value="P:tRNA threonylcarbamoyladenosine modification"/>
    <property type="evidence" value="ECO:0007669"/>
    <property type="project" value="InterPro"/>
</dbReference>
<keyword evidence="4" id="KW-0963">Cytoplasm</keyword>